<keyword evidence="8" id="KW-1185">Reference proteome</keyword>
<gene>
    <name evidence="7" type="ORF">SAMN04488095_1526</name>
</gene>
<evidence type="ECO:0000256" key="1">
    <source>
        <dbReference type="ARBA" id="ARBA00004651"/>
    </source>
</evidence>
<keyword evidence="4 6" id="KW-1133">Transmembrane helix</keyword>
<dbReference type="Proteomes" id="UP000199110">
    <property type="component" value="Unassembled WGS sequence"/>
</dbReference>
<evidence type="ECO:0000256" key="5">
    <source>
        <dbReference type="ARBA" id="ARBA00023136"/>
    </source>
</evidence>
<dbReference type="PANTHER" id="PTHR30086">
    <property type="entry name" value="ARGININE EXPORTER PROTEIN ARGO"/>
    <property type="match status" value="1"/>
</dbReference>
<dbReference type="PANTHER" id="PTHR30086:SF19">
    <property type="entry name" value="THREONINE EFFLUX PROTEIN"/>
    <property type="match status" value="1"/>
</dbReference>
<dbReference type="GO" id="GO:0015171">
    <property type="term" value="F:amino acid transmembrane transporter activity"/>
    <property type="evidence" value="ECO:0007669"/>
    <property type="project" value="TreeGrafter"/>
</dbReference>
<reference evidence="7 8" key="1">
    <citation type="submission" date="2016-10" db="EMBL/GenBank/DDBJ databases">
        <authorList>
            <person name="de Groot N.N."/>
        </authorList>
    </citation>
    <scope>NUCLEOTIDE SEQUENCE [LARGE SCALE GENOMIC DNA]</scope>
    <source>
        <strain evidence="7 8">DSM 19073</strain>
    </source>
</reference>
<name>A0A1I3LI62_9RHOB</name>
<dbReference type="AlphaFoldDB" id="A0A1I3LI62"/>
<sequence>MIAVLAAFSLVAVAPGPANLAVSVVAMSHGIGPALRMAAGLALGLAVWGVIACLGFGALLAGSEVALTALRLLGGAYLCWLASRSARAALGPRAVAAAPSPVRPFRTGLLLNLSNPKAVFAWLAALSMGLGPEAGPGFVTLATAFCAVIGLCNYLGWALLLSRGPVRRAYARAAVWIDGVVAALFAAAGLGLIRQGLLR</sequence>
<accession>A0A1I3LI62</accession>
<dbReference type="EMBL" id="FORA01000002">
    <property type="protein sequence ID" value="SFI84116.1"/>
    <property type="molecule type" value="Genomic_DNA"/>
</dbReference>
<dbReference type="InterPro" id="IPR001123">
    <property type="entry name" value="LeuE-type"/>
</dbReference>
<dbReference type="RefSeq" id="WP_092778969.1">
    <property type="nucleotide sequence ID" value="NZ_FORA01000002.1"/>
</dbReference>
<keyword evidence="2" id="KW-1003">Cell membrane</keyword>
<evidence type="ECO:0000256" key="4">
    <source>
        <dbReference type="ARBA" id="ARBA00022989"/>
    </source>
</evidence>
<feature type="transmembrane region" description="Helical" evidence="6">
    <location>
        <begin position="173"/>
        <end position="193"/>
    </location>
</feature>
<dbReference type="OrthoDB" id="7659099at2"/>
<proteinExistence type="predicted"/>
<dbReference type="GO" id="GO:0005886">
    <property type="term" value="C:plasma membrane"/>
    <property type="evidence" value="ECO:0007669"/>
    <property type="project" value="UniProtKB-SubCell"/>
</dbReference>
<dbReference type="Pfam" id="PF01810">
    <property type="entry name" value="LysE"/>
    <property type="match status" value="1"/>
</dbReference>
<protein>
    <submittedName>
        <fullName evidence="7">Threonine/homoserine/homoserine lactone efflux protein</fullName>
    </submittedName>
</protein>
<keyword evidence="3 6" id="KW-0812">Transmembrane</keyword>
<evidence type="ECO:0000256" key="6">
    <source>
        <dbReference type="SAM" id="Phobius"/>
    </source>
</evidence>
<comment type="subcellular location">
    <subcellularLocation>
        <location evidence="1">Cell membrane</location>
        <topology evidence="1">Multi-pass membrane protein</topology>
    </subcellularLocation>
</comment>
<evidence type="ECO:0000313" key="8">
    <source>
        <dbReference type="Proteomes" id="UP000199110"/>
    </source>
</evidence>
<evidence type="ECO:0000256" key="2">
    <source>
        <dbReference type="ARBA" id="ARBA00022475"/>
    </source>
</evidence>
<feature type="transmembrane region" description="Helical" evidence="6">
    <location>
        <begin position="37"/>
        <end position="61"/>
    </location>
</feature>
<evidence type="ECO:0000313" key="7">
    <source>
        <dbReference type="EMBL" id="SFI84116.1"/>
    </source>
</evidence>
<feature type="transmembrane region" description="Helical" evidence="6">
    <location>
        <begin position="137"/>
        <end position="161"/>
    </location>
</feature>
<keyword evidence="5 6" id="KW-0472">Membrane</keyword>
<evidence type="ECO:0000256" key="3">
    <source>
        <dbReference type="ARBA" id="ARBA00022692"/>
    </source>
</evidence>
<dbReference type="STRING" id="390807.SAMN04488095_1526"/>
<organism evidence="7 8">
    <name type="scientific">Jannaschia pohangensis</name>
    <dbReference type="NCBI Taxonomy" id="390807"/>
    <lineage>
        <taxon>Bacteria</taxon>
        <taxon>Pseudomonadati</taxon>
        <taxon>Pseudomonadota</taxon>
        <taxon>Alphaproteobacteria</taxon>
        <taxon>Rhodobacterales</taxon>
        <taxon>Roseobacteraceae</taxon>
        <taxon>Jannaschia</taxon>
    </lineage>
</organism>